<sequence>MLPIFTLGLLAVTSAAKDVSAKFNLRDILARADAKADSAGFDVYKAAEVMVRKAGQSWEWGTSAEALLELYNPELSVFSANAFPDGKIPRADPDTLALKYARQFINTNSEVFTGNSAAGDPASLGVSALLLGQSESKYIDASNRQGDYLLKTVPRYSNGAISHRPDVAELWADNVAMSFPFLAYLAVQRNDVSLMAETVRQIGLYRDVLKAGDLNWRHIIGPQSQDEGLWSTGNGWAVFGMVRVLHTLQKWPSSSGALQSQSGQLKQWIKEILDGAMLSGAQDGLLHNYLNQDDWFGEISGTALLSAMAYRMAVNDPGMFGQKYISWADGYRKAVGRHQGGDGVFAPAINPYDWHSRTQYTSGSAEGQAFTVLLYAAYRDCVGANVCEPPAKPTTISHPGIGPYEILTVLNAPVSRITISSMPDPTGSVCGSVQSCDDDGCDGGFLGDVKYPTCKGGSKKGCRCKATDRTCGNMASCGDHGCNGSFNGLGNVEYPVCTGNFEGCKCKPTDETCGPRQSCEKNDCHGSFNGLGNVEYAQCTGNFKGCKCEPDLTVTCGEHAWCDQNGCNGSFDGLGNVKWGKCTGNFKGCDCKAVPATCGPRQSCEKNGCHGSFNGLGNVEYAKCTGNFEGCECEPDLTATCGEHAWCDQNGCNGSFDGLGNVRWAKCTGNFKGCDCKAVPSTCGPRQSCEKNGCHGSFEGLGNVPFATCRGNFEGCECEPDLTATCGPHASCDDNGCDGSFDGLGNVGFAKCRGNFRGCDCKATERTCGPPQGCGTNRCDGSFEGLGNVRYATCRTNFRDCRCIADRGTCGPPQPCDKNGCDGRTSSDGKFYCTGNFLGCECTGSQPTKPPQTPENPHGTNLWINSGCVLVNGSPRCNANAGHISAVYQSSYHVDANQGDYSTATILARFDTNQWYAPQLPPGCQLNARWPRYYGDVFFGADNCLYDASGNRIDNQCCGSPDSSHNGPTINPWRDPRPAGSCQRTPFGVGVHFEVYIKGWVTDGGANLWKQVGGCGALTDKKFGWNHDIEVDGSNANIGNYQAEYLMHFNLPLTFKNGCVGRAMVSAGAPAGWYC</sequence>
<keyword evidence="2" id="KW-1185">Reference proteome</keyword>
<accession>A0ACC1NG15</accession>
<dbReference type="Proteomes" id="UP001143910">
    <property type="component" value="Unassembled WGS sequence"/>
</dbReference>
<dbReference type="EMBL" id="JANJQO010000417">
    <property type="protein sequence ID" value="KAJ2977999.1"/>
    <property type="molecule type" value="Genomic_DNA"/>
</dbReference>
<reference evidence="1" key="1">
    <citation type="submission" date="2022-08" db="EMBL/GenBank/DDBJ databases">
        <title>Genome Sequence of Lecanicillium fungicola.</title>
        <authorList>
            <person name="Buettner E."/>
        </authorList>
    </citation>
    <scope>NUCLEOTIDE SEQUENCE</scope>
    <source>
        <strain evidence="1">Babe33</strain>
    </source>
</reference>
<comment type="caution">
    <text evidence="1">The sequence shown here is derived from an EMBL/GenBank/DDBJ whole genome shotgun (WGS) entry which is preliminary data.</text>
</comment>
<evidence type="ECO:0000313" key="2">
    <source>
        <dbReference type="Proteomes" id="UP001143910"/>
    </source>
</evidence>
<protein>
    <submittedName>
        <fullName evidence="1">Uncharacterized protein</fullName>
    </submittedName>
</protein>
<name>A0ACC1NG15_9HYPO</name>
<organism evidence="1 2">
    <name type="scientific">Zarea fungicola</name>
    <dbReference type="NCBI Taxonomy" id="93591"/>
    <lineage>
        <taxon>Eukaryota</taxon>
        <taxon>Fungi</taxon>
        <taxon>Dikarya</taxon>
        <taxon>Ascomycota</taxon>
        <taxon>Pezizomycotina</taxon>
        <taxon>Sordariomycetes</taxon>
        <taxon>Hypocreomycetidae</taxon>
        <taxon>Hypocreales</taxon>
        <taxon>Cordycipitaceae</taxon>
        <taxon>Zarea</taxon>
    </lineage>
</organism>
<proteinExistence type="predicted"/>
<gene>
    <name evidence="1" type="ORF">NQ176_g4058</name>
</gene>
<evidence type="ECO:0000313" key="1">
    <source>
        <dbReference type="EMBL" id="KAJ2977999.1"/>
    </source>
</evidence>